<evidence type="ECO:0000313" key="9">
    <source>
        <dbReference type="Proteomes" id="UP000094112"/>
    </source>
</evidence>
<dbReference type="PANTHER" id="PTHR11134">
    <property type="entry name" value="ADAPTOR COMPLEX SUBUNIT BETA FAMILY MEMBER"/>
    <property type="match status" value="1"/>
</dbReference>
<comment type="subcellular location">
    <subcellularLocation>
        <location evidence="1">Endomembrane system</location>
    </subcellularLocation>
</comment>
<gene>
    <name evidence="8" type="ORF">WICANDRAFT_35540</name>
</gene>
<dbReference type="GO" id="GO:0030123">
    <property type="term" value="C:AP-3 adaptor complex"/>
    <property type="evidence" value="ECO:0007669"/>
    <property type="project" value="EnsemblFungi"/>
</dbReference>
<dbReference type="InterPro" id="IPR011989">
    <property type="entry name" value="ARM-like"/>
</dbReference>
<evidence type="ECO:0000256" key="1">
    <source>
        <dbReference type="ARBA" id="ARBA00004308"/>
    </source>
</evidence>
<accession>A0A1E3NWN2</accession>
<keyword evidence="9" id="KW-1185">Reference proteome</keyword>
<keyword evidence="5" id="KW-0472">Membrane</keyword>
<feature type="compositionally biased region" description="Acidic residues" evidence="6">
    <location>
        <begin position="749"/>
        <end position="781"/>
    </location>
</feature>
<dbReference type="GeneID" id="30199569"/>
<dbReference type="STRING" id="683960.A0A1E3NWN2"/>
<evidence type="ECO:0000259" key="7">
    <source>
        <dbReference type="Pfam" id="PF01602"/>
    </source>
</evidence>
<keyword evidence="3" id="KW-0813">Transport</keyword>
<proteinExistence type="inferred from homology"/>
<reference evidence="8 9" key="1">
    <citation type="journal article" date="2016" name="Proc. Natl. Acad. Sci. U.S.A.">
        <title>Comparative genomics of biotechnologically important yeasts.</title>
        <authorList>
            <person name="Riley R."/>
            <person name="Haridas S."/>
            <person name="Wolfe K.H."/>
            <person name="Lopes M.R."/>
            <person name="Hittinger C.T."/>
            <person name="Goeker M."/>
            <person name="Salamov A.A."/>
            <person name="Wisecaver J.H."/>
            <person name="Long T.M."/>
            <person name="Calvey C.H."/>
            <person name="Aerts A.L."/>
            <person name="Barry K.W."/>
            <person name="Choi C."/>
            <person name="Clum A."/>
            <person name="Coughlan A.Y."/>
            <person name="Deshpande S."/>
            <person name="Douglass A.P."/>
            <person name="Hanson S.J."/>
            <person name="Klenk H.-P."/>
            <person name="LaButti K.M."/>
            <person name="Lapidus A."/>
            <person name="Lindquist E.A."/>
            <person name="Lipzen A.M."/>
            <person name="Meier-Kolthoff J.P."/>
            <person name="Ohm R.A."/>
            <person name="Otillar R.P."/>
            <person name="Pangilinan J.L."/>
            <person name="Peng Y."/>
            <person name="Rokas A."/>
            <person name="Rosa C.A."/>
            <person name="Scheuner C."/>
            <person name="Sibirny A.A."/>
            <person name="Slot J.C."/>
            <person name="Stielow J.B."/>
            <person name="Sun H."/>
            <person name="Kurtzman C.P."/>
            <person name="Blackwell M."/>
            <person name="Grigoriev I.V."/>
            <person name="Jeffries T.W."/>
        </authorList>
    </citation>
    <scope>NUCLEOTIDE SEQUENCE [LARGE SCALE GENOMIC DNA]</scope>
    <source>
        <strain evidence="9">ATCC 58044 / CBS 1984 / NCYC 433 / NRRL Y-366-8</strain>
    </source>
</reference>
<protein>
    <recommendedName>
        <fullName evidence="7">Clathrin/coatomer adaptor adaptin-like N-terminal domain-containing protein</fullName>
    </recommendedName>
</protein>
<feature type="region of interest" description="Disordered" evidence="6">
    <location>
        <begin position="681"/>
        <end position="702"/>
    </location>
</feature>
<dbReference type="InterPro" id="IPR026739">
    <property type="entry name" value="AP_beta"/>
</dbReference>
<dbReference type="GO" id="GO:0012505">
    <property type="term" value="C:endomembrane system"/>
    <property type="evidence" value="ECO:0007669"/>
    <property type="project" value="UniProtKB-SubCell"/>
</dbReference>
<feature type="compositionally biased region" description="Basic and acidic residues" evidence="6">
    <location>
        <begin position="782"/>
        <end position="791"/>
    </location>
</feature>
<evidence type="ECO:0000256" key="6">
    <source>
        <dbReference type="SAM" id="MobiDB-lite"/>
    </source>
</evidence>
<keyword evidence="4" id="KW-0653">Protein transport</keyword>
<evidence type="ECO:0000256" key="2">
    <source>
        <dbReference type="ARBA" id="ARBA00006613"/>
    </source>
</evidence>
<feature type="region of interest" description="Disordered" evidence="6">
    <location>
        <begin position="732"/>
        <end position="791"/>
    </location>
</feature>
<dbReference type="Gene3D" id="1.25.10.10">
    <property type="entry name" value="Leucine-rich Repeat Variant"/>
    <property type="match status" value="1"/>
</dbReference>
<name>A0A1E3NWN2_WICAA</name>
<sequence length="791" mass="89699">MSDSISRITSMLESARDLTLEAAAAASAKLAETPDHIRPKEVSTLLNSRSERDVLKGLKYVISLISSGEDASQYFTDVVKNVTSSSLKIRKLVYTYLLRYADKENDVALLSINAIQKSLGDKNDQVRALAIRVMSEIRISSIYHIVQLGIKKCASDPSPNVRKAAAISLVKVYTNHGHSSVQELTEHLKTLLKDRDVNVLSSAILSFRIICPENFDLIHGHFRRFCSIITELDEWAQIYLVELLTNYSRVFLPKPRIFNKATNESEFINLPDNYNEIPYPVYDVEFDSDLKLFLDSIKYLTYSRNEAVVLAVGRAFFHLSPPKTFKESQISASLVRILQTSIPETQVFILQSILYMAAHEPTLFVQYEKRFFLFPNDEILSAQYKLKILSIICNENNIKSITTELQYYALNSSDPRIAVESVKALGVCSQISQFWSAKTLKWLLSQITTLGQDRTVTAEFLTVIRYLVQQNPENNIKTVVKLAYLLDGDSLLESSAKESVIWLVGEFSGIEPKIGPDVLRKLVKGFAYEEPNVRYQIILLAAKIYSYDLENYKNSSGDLDLEKYGFDGIIPKLFSHVINLGKYDDVYDIRDRSRMLHSLLSSTTTHLATLILQAPKPVPLVTLRNVSDVSPDFIEFKDDDWRSLCIDDLVKNYNLLPPWSSKDLPDSSIRNAIEVVEAPKNFSQQTFPNQKSNSFKDPLTSFQPPVREKKYKLQSLDDFFAEDNSKPLRNSTVTKKKVVIQEESGSSSEDGESSDEEDSSSGEEESSEEEEVSDEEDEHDNNEDYIKKPLL</sequence>
<dbReference type="AlphaFoldDB" id="A0A1E3NWN2"/>
<evidence type="ECO:0000256" key="5">
    <source>
        <dbReference type="ARBA" id="ARBA00023136"/>
    </source>
</evidence>
<dbReference type="SUPFAM" id="SSF48371">
    <property type="entry name" value="ARM repeat"/>
    <property type="match status" value="1"/>
</dbReference>
<evidence type="ECO:0000256" key="3">
    <source>
        <dbReference type="ARBA" id="ARBA00022448"/>
    </source>
</evidence>
<dbReference type="GO" id="GO:0006896">
    <property type="term" value="P:Golgi to vacuole transport"/>
    <property type="evidence" value="ECO:0007669"/>
    <property type="project" value="EnsemblFungi"/>
</dbReference>
<dbReference type="InterPro" id="IPR002553">
    <property type="entry name" value="Clathrin/coatomer_adapt-like_N"/>
</dbReference>
<dbReference type="Proteomes" id="UP000094112">
    <property type="component" value="Unassembled WGS sequence"/>
</dbReference>
<dbReference type="EMBL" id="KV454213">
    <property type="protein sequence ID" value="ODQ57410.1"/>
    <property type="molecule type" value="Genomic_DNA"/>
</dbReference>
<dbReference type="OrthoDB" id="10254310at2759"/>
<organism evidence="8 9">
    <name type="scientific">Wickerhamomyces anomalus (strain ATCC 58044 / CBS 1984 / NCYC 433 / NRRL Y-366-8)</name>
    <name type="common">Yeast</name>
    <name type="synonym">Hansenula anomala</name>
    <dbReference type="NCBI Taxonomy" id="683960"/>
    <lineage>
        <taxon>Eukaryota</taxon>
        <taxon>Fungi</taxon>
        <taxon>Dikarya</taxon>
        <taxon>Ascomycota</taxon>
        <taxon>Saccharomycotina</taxon>
        <taxon>Saccharomycetes</taxon>
        <taxon>Phaffomycetales</taxon>
        <taxon>Wickerhamomycetaceae</taxon>
        <taxon>Wickerhamomyces</taxon>
    </lineage>
</organism>
<comment type="similarity">
    <text evidence="2">Belongs to the adaptor complexes large subunit family.</text>
</comment>
<evidence type="ECO:0000313" key="8">
    <source>
        <dbReference type="EMBL" id="ODQ57410.1"/>
    </source>
</evidence>
<evidence type="ECO:0000256" key="4">
    <source>
        <dbReference type="ARBA" id="ARBA00022927"/>
    </source>
</evidence>
<dbReference type="GO" id="GO:0006623">
    <property type="term" value="P:protein targeting to vacuole"/>
    <property type="evidence" value="ECO:0007669"/>
    <property type="project" value="EnsemblFungi"/>
</dbReference>
<dbReference type="InterPro" id="IPR016024">
    <property type="entry name" value="ARM-type_fold"/>
</dbReference>
<feature type="domain" description="Clathrin/coatomer adaptor adaptin-like N-terminal" evidence="7">
    <location>
        <begin position="38"/>
        <end position="602"/>
    </location>
</feature>
<dbReference type="RefSeq" id="XP_019036617.1">
    <property type="nucleotide sequence ID" value="XM_019182323.1"/>
</dbReference>
<dbReference type="Pfam" id="PF01602">
    <property type="entry name" value="Adaptin_N"/>
    <property type="match status" value="1"/>
</dbReference>